<dbReference type="SMART" id="SM00448">
    <property type="entry name" value="REC"/>
    <property type="match status" value="1"/>
</dbReference>
<dbReference type="Pfam" id="PF00072">
    <property type="entry name" value="Response_reg"/>
    <property type="match status" value="1"/>
</dbReference>
<dbReference type="InterPro" id="IPR011006">
    <property type="entry name" value="CheY-like_superfamily"/>
</dbReference>
<protein>
    <submittedName>
        <fullName evidence="3">Response regulator receiver domain-containing protein</fullName>
    </submittedName>
</protein>
<dbReference type="Proteomes" id="UP000184363">
    <property type="component" value="Unassembled WGS sequence"/>
</dbReference>
<reference evidence="3 4" key="1">
    <citation type="submission" date="2016-11" db="EMBL/GenBank/DDBJ databases">
        <authorList>
            <person name="Jaros S."/>
            <person name="Januszkiewicz K."/>
            <person name="Wedrychowicz H."/>
        </authorList>
    </citation>
    <scope>NUCLEOTIDE SEQUENCE [LARGE SCALE GENOMIC DNA]</scope>
    <source>
        <strain evidence="3 4">DSM 43832</strain>
    </source>
</reference>
<dbReference type="OrthoDB" id="9793549at2"/>
<dbReference type="RefSeq" id="WP_073455089.1">
    <property type="nucleotide sequence ID" value="NZ_CALGVN010000005.1"/>
</dbReference>
<dbReference type="CDD" id="cd17557">
    <property type="entry name" value="REC_Rcp-like"/>
    <property type="match status" value="1"/>
</dbReference>
<evidence type="ECO:0000256" key="1">
    <source>
        <dbReference type="PROSITE-ProRule" id="PRU00169"/>
    </source>
</evidence>
<feature type="domain" description="Response regulatory" evidence="2">
    <location>
        <begin position="6"/>
        <end position="131"/>
    </location>
</feature>
<evidence type="ECO:0000259" key="2">
    <source>
        <dbReference type="PROSITE" id="PS50110"/>
    </source>
</evidence>
<evidence type="ECO:0000313" key="4">
    <source>
        <dbReference type="Proteomes" id="UP000184363"/>
    </source>
</evidence>
<proteinExistence type="predicted"/>
<keyword evidence="4" id="KW-1185">Reference proteome</keyword>
<sequence>MTDHVHVLLVEDDPGDVLMTQEAFEHHKIRNPLHVVTDGAEALRFLRKEGEYADAPRPGLILLDLNLPRVNGREVLAAVKSDAGLRSIPVVVLTTSAAEEDILRSYDLHANAYVTKPVDFTRFMEVIRQIDDFFVTVVRLPGR</sequence>
<dbReference type="EMBL" id="FRAP01000001">
    <property type="protein sequence ID" value="SHJ98676.1"/>
    <property type="molecule type" value="Genomic_DNA"/>
</dbReference>
<evidence type="ECO:0000313" key="3">
    <source>
        <dbReference type="EMBL" id="SHJ98676.1"/>
    </source>
</evidence>
<accession>A0A1M6NSM2</accession>
<gene>
    <name evidence="3" type="ORF">SAMN05443637_101448</name>
</gene>
<name>A0A1M6NSM2_PSETH</name>
<organism evidence="3 4">
    <name type="scientific">Pseudonocardia thermophila</name>
    <dbReference type="NCBI Taxonomy" id="1848"/>
    <lineage>
        <taxon>Bacteria</taxon>
        <taxon>Bacillati</taxon>
        <taxon>Actinomycetota</taxon>
        <taxon>Actinomycetes</taxon>
        <taxon>Pseudonocardiales</taxon>
        <taxon>Pseudonocardiaceae</taxon>
        <taxon>Pseudonocardia</taxon>
    </lineage>
</organism>
<dbReference type="InterPro" id="IPR001789">
    <property type="entry name" value="Sig_transdc_resp-reg_receiver"/>
</dbReference>
<dbReference type="PANTHER" id="PTHR44520">
    <property type="entry name" value="RESPONSE REGULATOR RCP1-RELATED"/>
    <property type="match status" value="1"/>
</dbReference>
<dbReference type="PANTHER" id="PTHR44520:SF2">
    <property type="entry name" value="RESPONSE REGULATOR RCP1"/>
    <property type="match status" value="1"/>
</dbReference>
<dbReference type="AlphaFoldDB" id="A0A1M6NSM2"/>
<dbReference type="InterPro" id="IPR052893">
    <property type="entry name" value="TCS_response_regulator"/>
</dbReference>
<dbReference type="GO" id="GO:0000160">
    <property type="term" value="P:phosphorelay signal transduction system"/>
    <property type="evidence" value="ECO:0007669"/>
    <property type="project" value="InterPro"/>
</dbReference>
<dbReference type="STRING" id="1848.SAMN05443637_101448"/>
<dbReference type="SUPFAM" id="SSF52172">
    <property type="entry name" value="CheY-like"/>
    <property type="match status" value="1"/>
</dbReference>
<dbReference type="Gene3D" id="3.40.50.2300">
    <property type="match status" value="1"/>
</dbReference>
<feature type="modified residue" description="4-aspartylphosphate" evidence="1">
    <location>
        <position position="64"/>
    </location>
</feature>
<keyword evidence="1" id="KW-0597">Phosphoprotein</keyword>
<dbReference type="PROSITE" id="PS50110">
    <property type="entry name" value="RESPONSE_REGULATORY"/>
    <property type="match status" value="1"/>
</dbReference>